<dbReference type="SMART" id="SM00014">
    <property type="entry name" value="acidPPc"/>
    <property type="match status" value="1"/>
</dbReference>
<name>A0A9D4TWM2_CHLVU</name>
<keyword evidence="1" id="KW-1133">Transmembrane helix</keyword>
<reference evidence="3" key="2">
    <citation type="submission" date="2020-11" db="EMBL/GenBank/DDBJ databases">
        <authorList>
            <person name="Cecchin M."/>
            <person name="Marcolungo L."/>
            <person name="Rossato M."/>
            <person name="Girolomoni L."/>
            <person name="Cosentino E."/>
            <person name="Cuine S."/>
            <person name="Li-Beisson Y."/>
            <person name="Delledonne M."/>
            <person name="Ballottari M."/>
        </authorList>
    </citation>
    <scope>NUCLEOTIDE SEQUENCE</scope>
    <source>
        <strain evidence="3">211/11P</strain>
        <tissue evidence="3">Whole cell</tissue>
    </source>
</reference>
<dbReference type="OrthoDB" id="302705at2759"/>
<protein>
    <recommendedName>
        <fullName evidence="2">Phosphatidic acid phosphatase type 2/haloperoxidase domain-containing protein</fullName>
    </recommendedName>
</protein>
<dbReference type="PANTHER" id="PTHR14969">
    <property type="entry name" value="SPHINGOSINE-1-PHOSPHATE PHOSPHOHYDROLASE"/>
    <property type="match status" value="1"/>
</dbReference>
<dbReference type="AlphaFoldDB" id="A0A9D4TWM2"/>
<proteinExistence type="predicted"/>
<sequence>MATLSTFCIACAKFTGGDRLGQAHAVLATSPYFVVYHVAVLVHARRELHMVFVLLGLLLVAGLSSAIKNALQHPRPTAMCSLLGNCHKHGMPSSHTTVVAFAATMSLLLFLHRQRQRGDHGRPRPQGSGGGSRGGGLVDAMARAVHLLEVQALVLLAMAVGAGRVYLGYHSADQVAAGAVLGATFAGAWWQLTLAACQRWSALLLRLPPLQALSFRDTLSCPDVHAAEAALFNQRDERHND</sequence>
<organism evidence="3 4">
    <name type="scientific">Chlorella vulgaris</name>
    <name type="common">Green alga</name>
    <dbReference type="NCBI Taxonomy" id="3077"/>
    <lineage>
        <taxon>Eukaryota</taxon>
        <taxon>Viridiplantae</taxon>
        <taxon>Chlorophyta</taxon>
        <taxon>core chlorophytes</taxon>
        <taxon>Trebouxiophyceae</taxon>
        <taxon>Chlorellales</taxon>
        <taxon>Chlorellaceae</taxon>
        <taxon>Chlorella clade</taxon>
        <taxon>Chlorella</taxon>
    </lineage>
</organism>
<evidence type="ECO:0000313" key="4">
    <source>
        <dbReference type="Proteomes" id="UP001055712"/>
    </source>
</evidence>
<gene>
    <name evidence="3" type="ORF">D9Q98_005925</name>
</gene>
<evidence type="ECO:0000256" key="1">
    <source>
        <dbReference type="SAM" id="Phobius"/>
    </source>
</evidence>
<keyword evidence="1" id="KW-0812">Transmembrane</keyword>
<evidence type="ECO:0000313" key="3">
    <source>
        <dbReference type="EMBL" id="KAI3436508.1"/>
    </source>
</evidence>
<dbReference type="InterPro" id="IPR000326">
    <property type="entry name" value="PAP2/HPO"/>
</dbReference>
<keyword evidence="1" id="KW-0472">Membrane</keyword>
<feature type="transmembrane region" description="Helical" evidence="1">
    <location>
        <begin position="150"/>
        <end position="169"/>
    </location>
</feature>
<keyword evidence="4" id="KW-1185">Reference proteome</keyword>
<reference evidence="3" key="1">
    <citation type="journal article" date="2019" name="Plant J.">
        <title>Chlorella vulgaris genome assembly and annotation reveals the molecular basis for metabolic acclimation to high light conditions.</title>
        <authorList>
            <person name="Cecchin M."/>
            <person name="Marcolungo L."/>
            <person name="Rossato M."/>
            <person name="Girolomoni L."/>
            <person name="Cosentino E."/>
            <person name="Cuine S."/>
            <person name="Li-Beisson Y."/>
            <person name="Delledonne M."/>
            <person name="Ballottari M."/>
        </authorList>
    </citation>
    <scope>NUCLEOTIDE SEQUENCE</scope>
    <source>
        <strain evidence="3">211/11P</strain>
    </source>
</reference>
<feature type="transmembrane region" description="Helical" evidence="1">
    <location>
        <begin position="23"/>
        <end position="44"/>
    </location>
</feature>
<dbReference type="PANTHER" id="PTHR14969:SF13">
    <property type="entry name" value="AT30094P"/>
    <property type="match status" value="1"/>
</dbReference>
<dbReference type="Proteomes" id="UP001055712">
    <property type="component" value="Unassembled WGS sequence"/>
</dbReference>
<dbReference type="EMBL" id="SIDB01000002">
    <property type="protein sequence ID" value="KAI3436508.1"/>
    <property type="molecule type" value="Genomic_DNA"/>
</dbReference>
<evidence type="ECO:0000259" key="2">
    <source>
        <dbReference type="SMART" id="SM00014"/>
    </source>
</evidence>
<dbReference type="InterPro" id="IPR036938">
    <property type="entry name" value="PAP2/HPO_sf"/>
</dbReference>
<feature type="transmembrane region" description="Helical" evidence="1">
    <location>
        <begin position="175"/>
        <end position="197"/>
    </location>
</feature>
<accession>A0A9D4TWM2</accession>
<dbReference type="GO" id="GO:0042392">
    <property type="term" value="F:sphingosine-1-phosphate phosphatase activity"/>
    <property type="evidence" value="ECO:0007669"/>
    <property type="project" value="TreeGrafter"/>
</dbReference>
<dbReference type="Gene3D" id="1.20.144.10">
    <property type="entry name" value="Phosphatidic acid phosphatase type 2/haloperoxidase"/>
    <property type="match status" value="1"/>
</dbReference>
<feature type="transmembrane region" description="Helical" evidence="1">
    <location>
        <begin position="51"/>
        <end position="71"/>
    </location>
</feature>
<feature type="transmembrane region" description="Helical" evidence="1">
    <location>
        <begin position="91"/>
        <end position="111"/>
    </location>
</feature>
<feature type="domain" description="Phosphatidic acid phosphatase type 2/haloperoxidase" evidence="2">
    <location>
        <begin position="49"/>
        <end position="190"/>
    </location>
</feature>
<dbReference type="SUPFAM" id="SSF48317">
    <property type="entry name" value="Acid phosphatase/Vanadium-dependent haloperoxidase"/>
    <property type="match status" value="1"/>
</dbReference>
<dbReference type="Pfam" id="PF01569">
    <property type="entry name" value="PAP2"/>
    <property type="match status" value="1"/>
</dbReference>
<comment type="caution">
    <text evidence="3">The sequence shown here is derived from an EMBL/GenBank/DDBJ whole genome shotgun (WGS) entry which is preliminary data.</text>
</comment>